<dbReference type="PANTHER" id="PTHR43236">
    <property type="entry name" value="ANTITOXIN HIGA1"/>
    <property type="match status" value="1"/>
</dbReference>
<organism evidence="2 3">
    <name type="scientific">Neomoorella thermoacetica</name>
    <name type="common">Clostridium thermoaceticum</name>
    <dbReference type="NCBI Taxonomy" id="1525"/>
    <lineage>
        <taxon>Bacteria</taxon>
        <taxon>Bacillati</taxon>
        <taxon>Bacillota</taxon>
        <taxon>Clostridia</taxon>
        <taxon>Neomoorellales</taxon>
        <taxon>Neomoorellaceae</taxon>
        <taxon>Neomoorella</taxon>
    </lineage>
</organism>
<dbReference type="RefSeq" id="WP_071521004.1">
    <property type="nucleotide sequence ID" value="NZ_MIHH01000008.1"/>
</dbReference>
<dbReference type="Gene3D" id="1.10.10.2910">
    <property type="match status" value="1"/>
</dbReference>
<protein>
    <recommendedName>
        <fullName evidence="1">IrrE N-terminal-like domain-containing protein</fullName>
    </recommendedName>
</protein>
<feature type="domain" description="IrrE N-terminal-like" evidence="1">
    <location>
        <begin position="60"/>
        <end position="157"/>
    </location>
</feature>
<evidence type="ECO:0000313" key="2">
    <source>
        <dbReference type="EMBL" id="OIQ08756.1"/>
    </source>
</evidence>
<dbReference type="Pfam" id="PF06114">
    <property type="entry name" value="Peptidase_M78"/>
    <property type="match status" value="1"/>
</dbReference>
<evidence type="ECO:0000259" key="1">
    <source>
        <dbReference type="Pfam" id="PF06114"/>
    </source>
</evidence>
<gene>
    <name evidence="2" type="ORF">MOOR_16750</name>
</gene>
<comment type="caution">
    <text evidence="2">The sequence shown here is derived from an EMBL/GenBank/DDBJ whole genome shotgun (WGS) entry which is preliminary data.</text>
</comment>
<dbReference type="Proteomes" id="UP000182743">
    <property type="component" value="Unassembled WGS sequence"/>
</dbReference>
<dbReference type="InterPro" id="IPR052345">
    <property type="entry name" value="Rad_response_metalloprotease"/>
</dbReference>
<evidence type="ECO:0000313" key="3">
    <source>
        <dbReference type="Proteomes" id="UP000182743"/>
    </source>
</evidence>
<accession>A0A1J5JIW2</accession>
<dbReference type="PANTHER" id="PTHR43236:SF2">
    <property type="entry name" value="BLL0069 PROTEIN"/>
    <property type="match status" value="1"/>
</dbReference>
<dbReference type="InterPro" id="IPR010359">
    <property type="entry name" value="IrrE_HExxH"/>
</dbReference>
<proteinExistence type="predicted"/>
<dbReference type="AlphaFoldDB" id="A0A1J5JIW2"/>
<reference evidence="2 3" key="1">
    <citation type="submission" date="2016-08" db="EMBL/GenBank/DDBJ databases">
        <title>Genome-based comparison of Moorella thermoacetic strains.</title>
        <authorList>
            <person name="Poehlein A."/>
            <person name="Bengelsdorf F.R."/>
            <person name="Esser C."/>
            <person name="Duerre P."/>
            <person name="Daniel R."/>
        </authorList>
    </citation>
    <scope>NUCLEOTIDE SEQUENCE [LARGE SCALE GENOMIC DNA]</scope>
    <source>
        <strain evidence="2 3">DSM 11768</strain>
    </source>
</reference>
<sequence length="248" mass="28364">MSIAEAKARLLIKTYQPQYPLDIKEFVKLLGLDKPVEFHKCHELPDEVSALVIDKEWYESIHILTNANHPVTRQRFGSVHELGHIYLGHKGGLHFYSPGNIYGEDPIEHCEADIFATESLMPVFHVFELAGRIRSPLSLLKAMETFFKVSLEAAARRVIELEIYKRSACILLRDGQPAFSYATNDFYYTWEMLANFLGEIFTLMKPGQRKVWVYNELAVHTSRMQKGYMLAVLVGGKADLNMKVAEVL</sequence>
<dbReference type="EMBL" id="MIHH01000008">
    <property type="protein sequence ID" value="OIQ08756.1"/>
    <property type="molecule type" value="Genomic_DNA"/>
</dbReference>
<name>A0A1J5JIW2_NEOTH</name>